<keyword evidence="1 2" id="KW-0238">DNA-binding</keyword>
<organism evidence="4 5">
    <name type="scientific">Sulfobacillus acidophilus (strain ATCC 700253 / DSM 10332 / NAL)</name>
    <dbReference type="NCBI Taxonomy" id="679936"/>
    <lineage>
        <taxon>Bacteria</taxon>
        <taxon>Bacillati</taxon>
        <taxon>Bacillota</taxon>
        <taxon>Clostridia</taxon>
        <taxon>Eubacteriales</taxon>
        <taxon>Clostridiales Family XVII. Incertae Sedis</taxon>
        <taxon>Sulfobacillus</taxon>
    </lineage>
</organism>
<dbReference type="Gene3D" id="1.10.357.10">
    <property type="entry name" value="Tetracycline Repressor, domain 2"/>
    <property type="match status" value="1"/>
</dbReference>
<dbReference type="SUPFAM" id="SSF46689">
    <property type="entry name" value="Homeodomain-like"/>
    <property type="match status" value="1"/>
</dbReference>
<accession>G8U1R2</accession>
<dbReference type="SUPFAM" id="SSF48498">
    <property type="entry name" value="Tetracyclin repressor-like, C-terminal domain"/>
    <property type="match status" value="1"/>
</dbReference>
<geneLocation type="plasmid" evidence="5">
    <name>pSULAd1</name>
</geneLocation>
<dbReference type="InterPro" id="IPR050109">
    <property type="entry name" value="HTH-type_TetR-like_transc_reg"/>
</dbReference>
<dbReference type="AlphaFoldDB" id="G8U1R2"/>
<dbReference type="GO" id="GO:0003700">
    <property type="term" value="F:DNA-binding transcription factor activity"/>
    <property type="evidence" value="ECO:0007669"/>
    <property type="project" value="TreeGrafter"/>
</dbReference>
<reference evidence="4 5" key="2">
    <citation type="journal article" date="2012" name="Stand. Genomic Sci.">
        <title>Complete genome sequence of the moderately thermophilic mineral-sulfide-oxidizing firmicute Sulfobacillus acidophilus type strain (NAL(T)).</title>
        <authorList>
            <person name="Anderson I."/>
            <person name="Chertkov O."/>
            <person name="Chen A."/>
            <person name="Saunders E."/>
            <person name="Lapidus A."/>
            <person name="Nolan M."/>
            <person name="Lucas S."/>
            <person name="Hammon N."/>
            <person name="Deshpande S."/>
            <person name="Cheng J.F."/>
            <person name="Han C."/>
            <person name="Tapia R."/>
            <person name="Goodwin L.A."/>
            <person name="Pitluck S."/>
            <person name="Liolios K."/>
            <person name="Pagani I."/>
            <person name="Ivanova N."/>
            <person name="Mikhailova N."/>
            <person name="Pati A."/>
            <person name="Palaniappan K."/>
            <person name="Land M."/>
            <person name="Pan C."/>
            <person name="Rohde M."/>
            <person name="Pukall R."/>
            <person name="Goker M."/>
            <person name="Detter J.C."/>
            <person name="Woyke T."/>
            <person name="Bristow J."/>
            <person name="Eisen J.A."/>
            <person name="Markowitz V."/>
            <person name="Hugenholtz P."/>
            <person name="Kyrpides N.C."/>
            <person name="Klenk H.P."/>
            <person name="Mavromatis K."/>
        </authorList>
    </citation>
    <scope>NUCLEOTIDE SEQUENCE [LARGE SCALE GENOMIC DNA]</scope>
    <source>
        <strain evidence="5">ATCC 700253 / DSM 10332 / NAL</strain>
        <plasmid evidence="5">pSULAd1</plasmid>
    </source>
</reference>
<feature type="domain" description="HTH tetR-type" evidence="3">
    <location>
        <begin position="3"/>
        <end position="63"/>
    </location>
</feature>
<dbReference type="PANTHER" id="PTHR30055:SF200">
    <property type="entry name" value="HTH-TYPE TRANSCRIPTIONAL REPRESSOR BDCR"/>
    <property type="match status" value="1"/>
</dbReference>
<dbReference type="Proteomes" id="UP000005439">
    <property type="component" value="Plasmid unnamed"/>
</dbReference>
<gene>
    <name evidence="4" type="ordered locus">Sulac_3557</name>
</gene>
<dbReference type="InterPro" id="IPR036271">
    <property type="entry name" value="Tet_transcr_reg_TetR-rel_C_sf"/>
</dbReference>
<dbReference type="PRINTS" id="PR00455">
    <property type="entry name" value="HTHTETR"/>
</dbReference>
<dbReference type="HOGENOM" id="CLU_069356_23_1_9"/>
<dbReference type="PATRIC" id="fig|679936.5.peg.3678"/>
<evidence type="ECO:0000256" key="2">
    <source>
        <dbReference type="PROSITE-ProRule" id="PRU00335"/>
    </source>
</evidence>
<evidence type="ECO:0000313" key="4">
    <source>
        <dbReference type="EMBL" id="AEW06990.1"/>
    </source>
</evidence>
<reference evidence="5" key="1">
    <citation type="submission" date="2011-12" db="EMBL/GenBank/DDBJ databases">
        <title>The complete genome of plasmid of Sulfobacillus acidophilus DSM 10332.</title>
        <authorList>
            <person name="Lucas S."/>
            <person name="Han J."/>
            <person name="Lapidus A."/>
            <person name="Bruce D."/>
            <person name="Goodwin L."/>
            <person name="Pitluck S."/>
            <person name="Peters L."/>
            <person name="Kyrpides N."/>
            <person name="Mavromatis K."/>
            <person name="Ivanova N."/>
            <person name="Mikhailova N."/>
            <person name="Chertkov O."/>
            <person name="Saunders E."/>
            <person name="Detter J.C."/>
            <person name="Tapia R."/>
            <person name="Han C."/>
            <person name="Land M."/>
            <person name="Hauser L."/>
            <person name="Markowitz V."/>
            <person name="Cheng J.-F."/>
            <person name="Hugenholtz P."/>
            <person name="Woyke T."/>
            <person name="Wu D."/>
            <person name="Pukall R."/>
            <person name="Gehrich-Schroeter G."/>
            <person name="Schneider S."/>
            <person name="Klenk H.-P."/>
            <person name="Eisen J.A."/>
        </authorList>
    </citation>
    <scope>NUCLEOTIDE SEQUENCE [LARGE SCALE GENOMIC DNA]</scope>
    <source>
        <strain evidence="5">ATCC 700253 / DSM 10332 / NAL</strain>
        <plasmid evidence="5">pSULAd1</plasmid>
    </source>
</reference>
<dbReference type="InterPro" id="IPR009057">
    <property type="entry name" value="Homeodomain-like_sf"/>
</dbReference>
<dbReference type="KEGG" id="sap:Sulac_3557"/>
<keyword evidence="5" id="KW-1185">Reference proteome</keyword>
<dbReference type="PROSITE" id="PS50977">
    <property type="entry name" value="HTH_TETR_2"/>
    <property type="match status" value="1"/>
</dbReference>
<sequence>MSSEVRERILDTASRLFYAEGIRAVGIDRIVAESGVAKMSLYNHFRSKDDLVVAHLERRHECWKEWFQAALSKRTIQPGEHVQALFDALGEWIWQNNARGCPFINATLELADPNHPAQSVADRHRAFVRDFIAEQLRADGIPPAQQLVDQLSLLMDGAIIGSVMGSVDATRRAAQMADEVIRAYRHDPQRNNPEPK</sequence>
<protein>
    <submittedName>
        <fullName evidence="4">Transcriptional regulator, TetR family</fullName>
    </submittedName>
</protein>
<name>G8U1R2_SULAD</name>
<evidence type="ECO:0000259" key="3">
    <source>
        <dbReference type="PROSITE" id="PS50977"/>
    </source>
</evidence>
<evidence type="ECO:0000313" key="5">
    <source>
        <dbReference type="Proteomes" id="UP000005439"/>
    </source>
</evidence>
<dbReference type="EMBL" id="CP003180">
    <property type="protein sequence ID" value="AEW06990.1"/>
    <property type="molecule type" value="Genomic_DNA"/>
</dbReference>
<keyword evidence="4" id="KW-0614">Plasmid</keyword>
<dbReference type="GO" id="GO:0000976">
    <property type="term" value="F:transcription cis-regulatory region binding"/>
    <property type="evidence" value="ECO:0007669"/>
    <property type="project" value="TreeGrafter"/>
</dbReference>
<dbReference type="PANTHER" id="PTHR30055">
    <property type="entry name" value="HTH-TYPE TRANSCRIPTIONAL REGULATOR RUTR"/>
    <property type="match status" value="1"/>
</dbReference>
<dbReference type="Pfam" id="PF00440">
    <property type="entry name" value="TetR_N"/>
    <property type="match status" value="1"/>
</dbReference>
<dbReference type="InterPro" id="IPR001647">
    <property type="entry name" value="HTH_TetR"/>
</dbReference>
<proteinExistence type="predicted"/>
<evidence type="ECO:0000256" key="1">
    <source>
        <dbReference type="ARBA" id="ARBA00023125"/>
    </source>
</evidence>
<feature type="DNA-binding region" description="H-T-H motif" evidence="2">
    <location>
        <begin position="26"/>
        <end position="45"/>
    </location>
</feature>